<keyword evidence="3" id="KW-1185">Reference proteome</keyword>
<reference evidence="3" key="1">
    <citation type="submission" date="2015-10" db="EMBL/GenBank/DDBJ databases">
        <authorList>
            <person name="Ju K.-S."/>
            <person name="Doroghazi J.R."/>
            <person name="Metcalf W.W."/>
        </authorList>
    </citation>
    <scope>NUCLEOTIDE SEQUENCE [LARGE SCALE GENOMIC DNA]</scope>
    <source>
        <strain evidence="3">NRRL 3151</strain>
    </source>
</reference>
<feature type="signal peptide" evidence="1">
    <location>
        <begin position="1"/>
        <end position="27"/>
    </location>
</feature>
<dbReference type="Proteomes" id="UP000053923">
    <property type="component" value="Unassembled WGS sequence"/>
</dbReference>
<evidence type="ECO:0000313" key="2">
    <source>
        <dbReference type="EMBL" id="KUL21373.1"/>
    </source>
</evidence>
<feature type="chain" id="PRO_5007097435" evidence="1">
    <location>
        <begin position="28"/>
        <end position="116"/>
    </location>
</feature>
<dbReference type="AlphaFoldDB" id="A0A101J6Y6"/>
<protein>
    <submittedName>
        <fullName evidence="2">Uncharacterized protein</fullName>
    </submittedName>
</protein>
<proteinExistence type="predicted"/>
<dbReference type="EMBL" id="LLZG01000409">
    <property type="protein sequence ID" value="KUL21373.1"/>
    <property type="molecule type" value="Genomic_DNA"/>
</dbReference>
<keyword evidence="1" id="KW-0732">Signal</keyword>
<accession>A0A101J6Y6</accession>
<gene>
    <name evidence="2" type="ORF">ADL12_44895</name>
</gene>
<organism evidence="2 3">
    <name type="scientific">Streptomyces regalis</name>
    <dbReference type="NCBI Taxonomy" id="68262"/>
    <lineage>
        <taxon>Bacteria</taxon>
        <taxon>Bacillati</taxon>
        <taxon>Actinomycetota</taxon>
        <taxon>Actinomycetes</taxon>
        <taxon>Kitasatosporales</taxon>
        <taxon>Streptomycetaceae</taxon>
        <taxon>Streptomyces</taxon>
    </lineage>
</organism>
<evidence type="ECO:0000256" key="1">
    <source>
        <dbReference type="SAM" id="SignalP"/>
    </source>
</evidence>
<name>A0A101J6Y6_9ACTN</name>
<comment type="caution">
    <text evidence="2">The sequence shown here is derived from an EMBL/GenBank/DDBJ whole genome shotgun (WGS) entry which is preliminary data.</text>
</comment>
<evidence type="ECO:0000313" key="3">
    <source>
        <dbReference type="Proteomes" id="UP000053923"/>
    </source>
</evidence>
<sequence>MNVNQRILAICTLTAALIGAATAPALADQHVSVTPQDSRITGTPQENHATVTPLDAHVTGAPKWGRVGTWGPYKNGASRTKAYVCLKQGAAGQDAGTWSDWYCQAEGAYVYLYANK</sequence>